<name>A0A382H192_9ZZZZ</name>
<gene>
    <name evidence="3" type="ORF">METZ01_LOCUS233571</name>
</gene>
<evidence type="ECO:0000259" key="2">
    <source>
        <dbReference type="SMART" id="SM00849"/>
    </source>
</evidence>
<dbReference type="AlphaFoldDB" id="A0A382H192"/>
<keyword evidence="1" id="KW-0472">Membrane</keyword>
<feature type="domain" description="Metallo-beta-lactamase" evidence="2">
    <location>
        <begin position="67"/>
        <end position="236"/>
    </location>
</feature>
<keyword evidence="1" id="KW-1133">Transmembrane helix</keyword>
<dbReference type="PANTHER" id="PTHR42951">
    <property type="entry name" value="METALLO-BETA-LACTAMASE DOMAIN-CONTAINING"/>
    <property type="match status" value="1"/>
</dbReference>
<dbReference type="Gene3D" id="3.60.15.10">
    <property type="entry name" value="Ribonuclease Z/Hydroxyacylglutathione hydrolase-like"/>
    <property type="match status" value="1"/>
</dbReference>
<evidence type="ECO:0000313" key="3">
    <source>
        <dbReference type="EMBL" id="SVB80717.1"/>
    </source>
</evidence>
<dbReference type="EMBL" id="UINC01058448">
    <property type="protein sequence ID" value="SVB80717.1"/>
    <property type="molecule type" value="Genomic_DNA"/>
</dbReference>
<dbReference type="InterPro" id="IPR050855">
    <property type="entry name" value="NDM-1-like"/>
</dbReference>
<dbReference type="PANTHER" id="PTHR42951:SF4">
    <property type="entry name" value="ACYL-COENZYME A THIOESTERASE MBLAC2"/>
    <property type="match status" value="1"/>
</dbReference>
<protein>
    <recommendedName>
        <fullName evidence="2">Metallo-beta-lactamase domain-containing protein</fullName>
    </recommendedName>
</protein>
<feature type="transmembrane region" description="Helical" evidence="1">
    <location>
        <begin position="7"/>
        <end position="25"/>
    </location>
</feature>
<dbReference type="Pfam" id="PF00753">
    <property type="entry name" value="Lactamase_B"/>
    <property type="match status" value="1"/>
</dbReference>
<keyword evidence="1" id="KW-0812">Transmembrane</keyword>
<dbReference type="InterPro" id="IPR036866">
    <property type="entry name" value="RibonucZ/Hydroxyglut_hydro"/>
</dbReference>
<evidence type="ECO:0000256" key="1">
    <source>
        <dbReference type="SAM" id="Phobius"/>
    </source>
</evidence>
<dbReference type="SMART" id="SM00849">
    <property type="entry name" value="Lactamase_B"/>
    <property type="match status" value="1"/>
</dbReference>
<sequence length="316" mass="36002">MNNPGKVVLIVIVTVFAIISFGLVGSKHLRPYVFQLAMPTDYFESQSEKPDEFLEITPSVYSFRHKFNRSLIVDTGEKLAIFDTYNVEHAKALKLVLASNLPGKSIGWVFYSHHHLDHIGGASELAPESVIAHEDVMSYVKDFPHIKDISPVTLTTDGDTDMNIGITKVEMLYLPRSHSETLYAFYLPSTKVLYLPDLMFKDAIPPFGFPDWYYPGYIRALDRLLKVDAEFYIPSHFDAGTRDDLLSYRNMMVDFRETVLEALSPYEYDAANGERLRTVLKKVYPKLAEKYGHRTGFDAMFVPHFGREAAGIYLGY</sequence>
<reference evidence="3" key="1">
    <citation type="submission" date="2018-05" db="EMBL/GenBank/DDBJ databases">
        <authorList>
            <person name="Lanie J.A."/>
            <person name="Ng W.-L."/>
            <person name="Kazmierczak K.M."/>
            <person name="Andrzejewski T.M."/>
            <person name="Davidsen T.M."/>
            <person name="Wayne K.J."/>
            <person name="Tettelin H."/>
            <person name="Glass J.I."/>
            <person name="Rusch D."/>
            <person name="Podicherti R."/>
            <person name="Tsui H.-C.T."/>
            <person name="Winkler M.E."/>
        </authorList>
    </citation>
    <scope>NUCLEOTIDE SEQUENCE</scope>
</reference>
<dbReference type="SUPFAM" id="SSF56281">
    <property type="entry name" value="Metallo-hydrolase/oxidoreductase"/>
    <property type="match status" value="1"/>
</dbReference>
<accession>A0A382H192</accession>
<dbReference type="InterPro" id="IPR001279">
    <property type="entry name" value="Metallo-B-lactamas"/>
</dbReference>
<proteinExistence type="predicted"/>
<organism evidence="3">
    <name type="scientific">marine metagenome</name>
    <dbReference type="NCBI Taxonomy" id="408172"/>
    <lineage>
        <taxon>unclassified sequences</taxon>
        <taxon>metagenomes</taxon>
        <taxon>ecological metagenomes</taxon>
    </lineage>
</organism>